<sequence>MDHRRASLMRSSSGHHGGKHIFRSQFVARCQDRGDFFEKRGDSRELLVAITCLSLGMQTKKGLISTRSQINLVLAQSHADFDSAWSWIKLDSAQSHIGCQEDDKLYSSIIWVDMPLDIIPKSATTVEVTSPPYGTILTISKARKPHAQENYDWVSEEIRAYKSLIFSYMIVDAFTKSVVWIGEEATNDFTLERCSAEKRVYHSTKEGEEDFVYLYETMVRDLGVILPFDKYEADVLQILGVASTQLHPNGWATMQAFKVICHCLHIKHTTSLFLCHYTTRIGVKPSWVSLSLLPKTNLFNAYSTSYIKTSL</sequence>
<keyword evidence="3" id="KW-1185">Reference proteome</keyword>
<evidence type="ECO:0000313" key="2">
    <source>
        <dbReference type="EMBL" id="RDY08915.1"/>
    </source>
</evidence>
<dbReference type="Pfam" id="PF04195">
    <property type="entry name" value="Transposase_28"/>
    <property type="match status" value="1"/>
</dbReference>
<accession>A0A371I1K9</accession>
<feature type="domain" description="Transposase (putative) gypsy type" evidence="1">
    <location>
        <begin position="223"/>
        <end position="277"/>
    </location>
</feature>
<dbReference type="InterPro" id="IPR007321">
    <property type="entry name" value="Transposase_28"/>
</dbReference>
<proteinExistence type="predicted"/>
<dbReference type="Proteomes" id="UP000257109">
    <property type="component" value="Unassembled WGS sequence"/>
</dbReference>
<dbReference type="AlphaFoldDB" id="A0A371I1K9"/>
<dbReference type="OrthoDB" id="1434603at2759"/>
<comment type="caution">
    <text evidence="2">The sequence shown here is derived from an EMBL/GenBank/DDBJ whole genome shotgun (WGS) entry which is preliminary data.</text>
</comment>
<protein>
    <recommendedName>
        <fullName evidence="1">Transposase (putative) gypsy type domain-containing protein</fullName>
    </recommendedName>
</protein>
<name>A0A371I1K9_MUCPR</name>
<reference evidence="2" key="1">
    <citation type="submission" date="2018-05" db="EMBL/GenBank/DDBJ databases">
        <title>Draft genome of Mucuna pruriens seed.</title>
        <authorList>
            <person name="Nnadi N.E."/>
            <person name="Vos R."/>
            <person name="Hasami M.H."/>
            <person name="Devisetty U.K."/>
            <person name="Aguiy J.C."/>
        </authorList>
    </citation>
    <scope>NUCLEOTIDE SEQUENCE [LARGE SCALE GENOMIC DNA]</scope>
    <source>
        <strain evidence="2">JCA_2017</strain>
    </source>
</reference>
<dbReference type="EMBL" id="QJKJ01001182">
    <property type="protein sequence ID" value="RDY08915.1"/>
    <property type="molecule type" value="Genomic_DNA"/>
</dbReference>
<feature type="non-terminal residue" evidence="2">
    <location>
        <position position="1"/>
    </location>
</feature>
<organism evidence="2 3">
    <name type="scientific">Mucuna pruriens</name>
    <name type="common">Velvet bean</name>
    <name type="synonym">Dolichos pruriens</name>
    <dbReference type="NCBI Taxonomy" id="157652"/>
    <lineage>
        <taxon>Eukaryota</taxon>
        <taxon>Viridiplantae</taxon>
        <taxon>Streptophyta</taxon>
        <taxon>Embryophyta</taxon>
        <taxon>Tracheophyta</taxon>
        <taxon>Spermatophyta</taxon>
        <taxon>Magnoliopsida</taxon>
        <taxon>eudicotyledons</taxon>
        <taxon>Gunneridae</taxon>
        <taxon>Pentapetalae</taxon>
        <taxon>rosids</taxon>
        <taxon>fabids</taxon>
        <taxon>Fabales</taxon>
        <taxon>Fabaceae</taxon>
        <taxon>Papilionoideae</taxon>
        <taxon>50 kb inversion clade</taxon>
        <taxon>NPAAA clade</taxon>
        <taxon>indigoferoid/millettioid clade</taxon>
        <taxon>Phaseoleae</taxon>
        <taxon>Mucuna</taxon>
    </lineage>
</organism>
<evidence type="ECO:0000313" key="3">
    <source>
        <dbReference type="Proteomes" id="UP000257109"/>
    </source>
</evidence>
<evidence type="ECO:0000259" key="1">
    <source>
        <dbReference type="Pfam" id="PF04195"/>
    </source>
</evidence>
<gene>
    <name evidence="2" type="ORF">CR513_06797</name>
</gene>